<keyword evidence="3" id="KW-1185">Reference proteome</keyword>
<dbReference type="NCBIfam" id="TIGR02532">
    <property type="entry name" value="IV_pilin_GFxxxE"/>
    <property type="match status" value="1"/>
</dbReference>
<evidence type="ECO:0000313" key="3">
    <source>
        <dbReference type="Proteomes" id="UP001152876"/>
    </source>
</evidence>
<organism evidence="2 3">
    <name type="scientific">Hydrogenophaga taeniospiralis CCUG 15921</name>
    <dbReference type="NCBI Taxonomy" id="1281780"/>
    <lineage>
        <taxon>Bacteria</taxon>
        <taxon>Pseudomonadati</taxon>
        <taxon>Pseudomonadota</taxon>
        <taxon>Betaproteobacteria</taxon>
        <taxon>Burkholderiales</taxon>
        <taxon>Comamonadaceae</taxon>
        <taxon>Hydrogenophaga</taxon>
    </lineage>
</organism>
<protein>
    <submittedName>
        <fullName evidence="2">Prepilin-type N-terminal cleavage/methylation domain-containing protein</fullName>
    </submittedName>
</protein>
<keyword evidence="1" id="KW-0812">Transmembrane</keyword>
<dbReference type="RefSeq" id="WP_068168467.1">
    <property type="nucleotide sequence ID" value="NZ_AOGK01000001.1"/>
</dbReference>
<reference evidence="2" key="1">
    <citation type="submission" date="2013-01" db="EMBL/GenBank/DDBJ databases">
        <title>Genome draft of Hydrogenophaga taeniospiralis 2K1.</title>
        <authorList>
            <person name="Gomila M."/>
            <person name="Lalucat J."/>
        </authorList>
    </citation>
    <scope>NUCLEOTIDE SEQUENCE</scope>
    <source>
        <strain evidence="2">CCUG 15921</strain>
    </source>
</reference>
<gene>
    <name evidence="2" type="ORF">H010_01985</name>
</gene>
<sequence length="146" mass="15418">MRRNRGFTLIELMVTVVIVAILSAIAYPSYLSHVIKTRRSLAAGCLIEHAQWMERNYTTCLAYDKTGAGCTTTVNTAALPSFSCKTDLTGIYSFAIEGTPAISGSTYLLSAAPVEGGPQASDTKCGKLTLNQVGTKGAAATSGCWK</sequence>
<dbReference type="InterPro" id="IPR045584">
    <property type="entry name" value="Pilin-like"/>
</dbReference>
<dbReference type="GO" id="GO:0043683">
    <property type="term" value="P:type IV pilus assembly"/>
    <property type="evidence" value="ECO:0007669"/>
    <property type="project" value="InterPro"/>
</dbReference>
<feature type="transmembrane region" description="Helical" evidence="1">
    <location>
        <begin position="12"/>
        <end position="30"/>
    </location>
</feature>
<evidence type="ECO:0000313" key="2">
    <source>
        <dbReference type="EMBL" id="MDG5974004.1"/>
    </source>
</evidence>
<name>A0A9X4NQ92_9BURK</name>
<dbReference type="PROSITE" id="PS00409">
    <property type="entry name" value="PROKAR_NTER_METHYL"/>
    <property type="match status" value="1"/>
</dbReference>
<dbReference type="Proteomes" id="UP001152876">
    <property type="component" value="Unassembled WGS sequence"/>
</dbReference>
<dbReference type="OrthoDB" id="8592370at2"/>
<dbReference type="EMBL" id="AOGK01000001">
    <property type="protein sequence ID" value="MDG5974004.1"/>
    <property type="molecule type" value="Genomic_DNA"/>
</dbReference>
<evidence type="ECO:0000256" key="1">
    <source>
        <dbReference type="SAM" id="Phobius"/>
    </source>
</evidence>
<keyword evidence="1" id="KW-0472">Membrane</keyword>
<dbReference type="Pfam" id="PF07963">
    <property type="entry name" value="N_methyl"/>
    <property type="match status" value="1"/>
</dbReference>
<dbReference type="Gene3D" id="3.30.700.10">
    <property type="entry name" value="Glycoprotein, Type 4 Pilin"/>
    <property type="match status" value="1"/>
</dbReference>
<dbReference type="InterPro" id="IPR012902">
    <property type="entry name" value="N_methyl_site"/>
</dbReference>
<proteinExistence type="predicted"/>
<comment type="caution">
    <text evidence="2">The sequence shown here is derived from an EMBL/GenBank/DDBJ whole genome shotgun (WGS) entry which is preliminary data.</text>
</comment>
<dbReference type="AlphaFoldDB" id="A0A9X4NQ92"/>
<dbReference type="Pfam" id="PF16732">
    <property type="entry name" value="ComP_DUS"/>
    <property type="match status" value="1"/>
</dbReference>
<accession>A0A9X4NQ92</accession>
<keyword evidence="1" id="KW-1133">Transmembrane helix</keyword>
<dbReference type="SUPFAM" id="SSF54523">
    <property type="entry name" value="Pili subunits"/>
    <property type="match status" value="1"/>
</dbReference>
<dbReference type="InterPro" id="IPR031982">
    <property type="entry name" value="PilE-like"/>
</dbReference>